<gene>
    <name evidence="1" type="ORF">Tco_0678156</name>
</gene>
<reference evidence="1" key="2">
    <citation type="submission" date="2022-01" db="EMBL/GenBank/DDBJ databases">
        <authorList>
            <person name="Yamashiro T."/>
            <person name="Shiraishi A."/>
            <person name="Satake H."/>
            <person name="Nakayama K."/>
        </authorList>
    </citation>
    <scope>NUCLEOTIDE SEQUENCE</scope>
</reference>
<reference evidence="1" key="1">
    <citation type="journal article" date="2022" name="Int. J. Mol. Sci.">
        <title>Draft Genome of Tanacetum Coccineum: Genomic Comparison of Closely Related Tanacetum-Family Plants.</title>
        <authorList>
            <person name="Yamashiro T."/>
            <person name="Shiraishi A."/>
            <person name="Nakayama K."/>
            <person name="Satake H."/>
        </authorList>
    </citation>
    <scope>NUCLEOTIDE SEQUENCE</scope>
</reference>
<sequence length="175" mass="19279">MRLRTNTKTLKDLCSQSLETASQAIHDAVTTHQVTASQHFMTASARTDSNADLEDSTYDGLHHHAILVIPTVPGIADIPGIATIPVVLEDVIVISDEENEDIPLDFIVISDEEDSSDEESEDIPLDVIVISIDDEPEMSAKTVATQVPVLGRKRVFSLIDESDNDEEYWSIAFLF</sequence>
<proteinExistence type="predicted"/>
<dbReference type="Proteomes" id="UP001151760">
    <property type="component" value="Unassembled WGS sequence"/>
</dbReference>
<evidence type="ECO:0000313" key="1">
    <source>
        <dbReference type="EMBL" id="GJS63592.1"/>
    </source>
</evidence>
<name>A0ABQ4XEU0_9ASTR</name>
<keyword evidence="2" id="KW-1185">Reference proteome</keyword>
<comment type="caution">
    <text evidence="1">The sequence shown here is derived from an EMBL/GenBank/DDBJ whole genome shotgun (WGS) entry which is preliminary data.</text>
</comment>
<protein>
    <submittedName>
        <fullName evidence="1">Uncharacterized protein</fullName>
    </submittedName>
</protein>
<organism evidence="1 2">
    <name type="scientific">Tanacetum coccineum</name>
    <dbReference type="NCBI Taxonomy" id="301880"/>
    <lineage>
        <taxon>Eukaryota</taxon>
        <taxon>Viridiplantae</taxon>
        <taxon>Streptophyta</taxon>
        <taxon>Embryophyta</taxon>
        <taxon>Tracheophyta</taxon>
        <taxon>Spermatophyta</taxon>
        <taxon>Magnoliopsida</taxon>
        <taxon>eudicotyledons</taxon>
        <taxon>Gunneridae</taxon>
        <taxon>Pentapetalae</taxon>
        <taxon>asterids</taxon>
        <taxon>campanulids</taxon>
        <taxon>Asterales</taxon>
        <taxon>Asteraceae</taxon>
        <taxon>Asteroideae</taxon>
        <taxon>Anthemideae</taxon>
        <taxon>Anthemidinae</taxon>
        <taxon>Tanacetum</taxon>
    </lineage>
</organism>
<evidence type="ECO:0000313" key="2">
    <source>
        <dbReference type="Proteomes" id="UP001151760"/>
    </source>
</evidence>
<accession>A0ABQ4XEU0</accession>
<dbReference type="EMBL" id="BQNB010009442">
    <property type="protein sequence ID" value="GJS63592.1"/>
    <property type="molecule type" value="Genomic_DNA"/>
</dbReference>